<reference evidence="1 2" key="2">
    <citation type="submission" date="2015-01" db="EMBL/GenBank/DDBJ databases">
        <authorList>
            <consortium name="NBRP consortium"/>
            <person name="Sawabe T."/>
            <person name="Meirelles P."/>
            <person name="Feng G."/>
            <person name="Sayaka M."/>
            <person name="Hattori M."/>
            <person name="Ohkuma M."/>
        </authorList>
    </citation>
    <scope>NUCLEOTIDE SEQUENCE [LARGE SCALE GENOMIC DNA]</scope>
    <source>
        <strain evidence="1 2">JCM19232</strain>
    </source>
</reference>
<reference evidence="1 2" key="1">
    <citation type="submission" date="2015-01" db="EMBL/GenBank/DDBJ databases">
        <title>Vibrio sp. C5 JCM 19232 whole genome shotgun sequence.</title>
        <authorList>
            <person name="Sawabe T."/>
            <person name="Meirelles P."/>
            <person name="Feng G."/>
            <person name="Sayaka M."/>
            <person name="Hattori M."/>
            <person name="Ohkuma M."/>
        </authorList>
    </citation>
    <scope>NUCLEOTIDE SEQUENCE [LARGE SCALE GENOMIC DNA]</scope>
    <source>
        <strain evidence="1 2">JCM19232</strain>
    </source>
</reference>
<name>A0A0B8PDE4_9VIBR</name>
<comment type="caution">
    <text evidence="1">The sequence shown here is derived from an EMBL/GenBank/DDBJ whole genome shotgun (WGS) entry which is preliminary data.</text>
</comment>
<gene>
    <name evidence="1" type="ORF">JCM19232_3188</name>
</gene>
<evidence type="ECO:0000313" key="1">
    <source>
        <dbReference type="EMBL" id="GAM64895.1"/>
    </source>
</evidence>
<evidence type="ECO:0000313" key="2">
    <source>
        <dbReference type="Proteomes" id="UP000031670"/>
    </source>
</evidence>
<dbReference type="AlphaFoldDB" id="A0A0B8PDE4"/>
<accession>A0A0B8PDE4</accession>
<sequence length="436" mass="47347">MNLARGLMYLLCLVLLNGCNDGWDFSNQHHGKQKGSPQAQMSTSALSDALNTLYYLNIKDMTANDLPFASTGPGVARLLIPNKAFNGLAASQAALSFENNQPLTITDDGSSSSLVYDWHCYQSDSMTVDVDSDGMTVDGTITEYEYSNGCSASNHKVASYRFESAHLNSGFILDSGEVKDLLQHLTLRANQWLMDSMASRVEKLFGKAWLAQWQQASKNAGEDFLALDRQGKVVYDQLPPEMVDFNSLDPDAVLDGTVFGGGASASQKWCRIVNIPTGFDLDSQKVQTMIAVNCARSSKRYCEGHGGFPAGMQKANSPLAWSDDTYHNAMQNTLEQQARHKQGHFIVKSGAQNAFSVTPYGAAPFEGALKAIFGYTDVKNADPKSPTFNYAGTNSFVGHAGHCQNEMSDSSTTGLSFKVVTKNGATGIDFITQDFN</sequence>
<dbReference type="Proteomes" id="UP000031670">
    <property type="component" value="Unassembled WGS sequence"/>
</dbReference>
<proteinExistence type="predicted"/>
<protein>
    <submittedName>
        <fullName evidence="1">Uncharacterized protein</fullName>
    </submittedName>
</protein>
<dbReference type="EMBL" id="BBSA01000015">
    <property type="protein sequence ID" value="GAM64895.1"/>
    <property type="molecule type" value="Genomic_DNA"/>
</dbReference>
<organism evidence="1 2">
    <name type="scientific">Vibrio ishigakensis</name>
    <dbReference type="NCBI Taxonomy" id="1481914"/>
    <lineage>
        <taxon>Bacteria</taxon>
        <taxon>Pseudomonadati</taxon>
        <taxon>Pseudomonadota</taxon>
        <taxon>Gammaproteobacteria</taxon>
        <taxon>Vibrionales</taxon>
        <taxon>Vibrionaceae</taxon>
        <taxon>Vibrio</taxon>
    </lineage>
</organism>